<keyword evidence="16" id="KW-1185">Reference proteome</keyword>
<dbReference type="PANTHER" id="PTHR16200">
    <property type="entry name" value="RING ZINC FINGER"/>
    <property type="match status" value="1"/>
</dbReference>
<dbReference type="Proteomes" id="UP000030746">
    <property type="component" value="Unassembled WGS sequence"/>
</dbReference>
<evidence type="ECO:0000256" key="9">
    <source>
        <dbReference type="ARBA" id="ARBA00022786"/>
    </source>
</evidence>
<dbReference type="OrthoDB" id="8062037at2759"/>
<evidence type="ECO:0000256" key="4">
    <source>
        <dbReference type="ARBA" id="ARBA00012483"/>
    </source>
</evidence>
<dbReference type="EC" id="2.3.2.27" evidence="4"/>
<keyword evidence="5" id="KW-1003">Cell membrane</keyword>
<dbReference type="InterPro" id="IPR040700">
    <property type="entry name" value="ZNRF-3_ecto"/>
</dbReference>
<keyword evidence="11" id="KW-0472">Membrane</keyword>
<dbReference type="AlphaFoldDB" id="V4ASS1"/>
<comment type="catalytic activity">
    <reaction evidence="1">
        <text>S-ubiquitinyl-[E2 ubiquitin-conjugating enzyme]-L-cysteine + [acceptor protein]-L-lysine = [E2 ubiquitin-conjugating enzyme]-L-cysteine + N(6)-ubiquitinyl-[acceptor protein]-L-lysine.</text>
        <dbReference type="EC" id="2.3.2.27"/>
    </reaction>
</comment>
<proteinExistence type="predicted"/>
<reference evidence="15 16" key="1">
    <citation type="journal article" date="2013" name="Nature">
        <title>Insights into bilaterian evolution from three spiralian genomes.</title>
        <authorList>
            <person name="Simakov O."/>
            <person name="Marletaz F."/>
            <person name="Cho S.J."/>
            <person name="Edsinger-Gonzales E."/>
            <person name="Havlak P."/>
            <person name="Hellsten U."/>
            <person name="Kuo D.H."/>
            <person name="Larsson T."/>
            <person name="Lv J."/>
            <person name="Arendt D."/>
            <person name="Savage R."/>
            <person name="Osoegawa K."/>
            <person name="de Jong P."/>
            <person name="Grimwood J."/>
            <person name="Chapman J.A."/>
            <person name="Shapiro H."/>
            <person name="Aerts A."/>
            <person name="Otillar R.P."/>
            <person name="Terry A.Y."/>
            <person name="Boore J.L."/>
            <person name="Grigoriev I.V."/>
            <person name="Lindberg D.R."/>
            <person name="Seaver E.C."/>
            <person name="Weisblat D.A."/>
            <person name="Putnam N.H."/>
            <person name="Rokhsar D.S."/>
        </authorList>
    </citation>
    <scope>NUCLEOTIDE SEQUENCE [LARGE SCALE GENOMIC DNA]</scope>
</reference>
<keyword evidence="6" id="KW-0808">Transferase</keyword>
<dbReference type="OMA" id="PCFTLFE"/>
<name>V4ASS1_LOTGI</name>
<feature type="signal peptide" evidence="13">
    <location>
        <begin position="1"/>
        <end position="18"/>
    </location>
</feature>
<dbReference type="InterPro" id="IPR051073">
    <property type="entry name" value="ZNRF3_Arkadia_E3_ligases"/>
</dbReference>
<evidence type="ECO:0000256" key="2">
    <source>
        <dbReference type="ARBA" id="ARBA00004236"/>
    </source>
</evidence>
<comment type="subcellular location">
    <subcellularLocation>
        <location evidence="2">Cell membrane</location>
    </subcellularLocation>
    <subcellularLocation>
        <location evidence="12">Endomembrane system</location>
        <topology evidence="12">Single-pass type I membrane protein</topology>
    </subcellularLocation>
</comment>
<dbReference type="STRING" id="225164.V4ASS1"/>
<dbReference type="HOGENOM" id="CLU_2216507_0_0_1"/>
<sequence>MFCIFLSFQLHPLGLCNTNDYDELYQFGWVGVVKLEKPELEPEPCLSIFDKAGRALQRGATAVIFDISDNLEVAQTLQKSSLTHSRPVILVRGLDANRLMKIVNTQDEARIRIIYNSQDATQDNVEVGGKSFC</sequence>
<dbReference type="GO" id="GO:0061630">
    <property type="term" value="F:ubiquitin protein ligase activity"/>
    <property type="evidence" value="ECO:0007669"/>
    <property type="project" value="UniProtKB-EC"/>
</dbReference>
<dbReference type="UniPathway" id="UPA00143"/>
<dbReference type="CTD" id="20229834"/>
<organism evidence="15 16">
    <name type="scientific">Lottia gigantea</name>
    <name type="common">Giant owl limpet</name>
    <dbReference type="NCBI Taxonomy" id="225164"/>
    <lineage>
        <taxon>Eukaryota</taxon>
        <taxon>Metazoa</taxon>
        <taxon>Spiralia</taxon>
        <taxon>Lophotrochozoa</taxon>
        <taxon>Mollusca</taxon>
        <taxon>Gastropoda</taxon>
        <taxon>Patellogastropoda</taxon>
        <taxon>Lottioidea</taxon>
        <taxon>Lottiidae</taxon>
        <taxon>Lottia</taxon>
    </lineage>
</organism>
<dbReference type="EMBL" id="KB201304">
    <property type="protein sequence ID" value="ESO97890.1"/>
    <property type="molecule type" value="Genomic_DNA"/>
</dbReference>
<gene>
    <name evidence="15" type="ORF">LOTGIDRAFT_104223</name>
</gene>
<comment type="pathway">
    <text evidence="3">Protein modification; protein ubiquitination.</text>
</comment>
<accession>V4ASS1</accession>
<dbReference type="RefSeq" id="XP_009051730.1">
    <property type="nucleotide sequence ID" value="XM_009053482.1"/>
</dbReference>
<dbReference type="GO" id="GO:0016567">
    <property type="term" value="P:protein ubiquitination"/>
    <property type="evidence" value="ECO:0007669"/>
    <property type="project" value="UniProtKB-UniPathway"/>
</dbReference>
<evidence type="ECO:0000259" key="14">
    <source>
        <dbReference type="Pfam" id="PF18212"/>
    </source>
</evidence>
<evidence type="ECO:0000256" key="3">
    <source>
        <dbReference type="ARBA" id="ARBA00004906"/>
    </source>
</evidence>
<dbReference type="GO" id="GO:0012505">
    <property type="term" value="C:endomembrane system"/>
    <property type="evidence" value="ECO:0007669"/>
    <property type="project" value="UniProtKB-SubCell"/>
</dbReference>
<dbReference type="GO" id="GO:0005886">
    <property type="term" value="C:plasma membrane"/>
    <property type="evidence" value="ECO:0007669"/>
    <property type="project" value="UniProtKB-SubCell"/>
</dbReference>
<dbReference type="GeneID" id="20229834"/>
<evidence type="ECO:0000256" key="8">
    <source>
        <dbReference type="ARBA" id="ARBA00022729"/>
    </source>
</evidence>
<protein>
    <recommendedName>
        <fullName evidence="4">RING-type E3 ubiquitin transferase</fullName>
        <ecNumber evidence="4">2.3.2.27</ecNumber>
    </recommendedName>
</protein>
<dbReference type="Pfam" id="PF18212">
    <property type="entry name" value="ZNRF_3_ecto"/>
    <property type="match status" value="1"/>
</dbReference>
<evidence type="ECO:0000256" key="11">
    <source>
        <dbReference type="ARBA" id="ARBA00023136"/>
    </source>
</evidence>
<evidence type="ECO:0000256" key="10">
    <source>
        <dbReference type="ARBA" id="ARBA00022989"/>
    </source>
</evidence>
<dbReference type="Gene3D" id="3.50.30.30">
    <property type="match status" value="1"/>
</dbReference>
<evidence type="ECO:0000256" key="5">
    <source>
        <dbReference type="ARBA" id="ARBA00022475"/>
    </source>
</evidence>
<evidence type="ECO:0000313" key="15">
    <source>
        <dbReference type="EMBL" id="ESO97890.1"/>
    </source>
</evidence>
<evidence type="ECO:0000256" key="6">
    <source>
        <dbReference type="ARBA" id="ARBA00022679"/>
    </source>
</evidence>
<keyword evidence="9" id="KW-0833">Ubl conjugation pathway</keyword>
<dbReference type="KEGG" id="lgi:LOTGIDRAFT_104223"/>
<keyword evidence="10" id="KW-1133">Transmembrane helix</keyword>
<evidence type="ECO:0000256" key="1">
    <source>
        <dbReference type="ARBA" id="ARBA00000900"/>
    </source>
</evidence>
<evidence type="ECO:0000313" key="16">
    <source>
        <dbReference type="Proteomes" id="UP000030746"/>
    </source>
</evidence>
<keyword evidence="7" id="KW-0812">Transmembrane</keyword>
<evidence type="ECO:0000256" key="7">
    <source>
        <dbReference type="ARBA" id="ARBA00022692"/>
    </source>
</evidence>
<keyword evidence="8 13" id="KW-0732">Signal</keyword>
<feature type="domain" description="ZNRF-3 ectodomain" evidence="14">
    <location>
        <begin position="10"/>
        <end position="113"/>
    </location>
</feature>
<feature type="chain" id="PRO_5004716928" description="RING-type E3 ubiquitin transferase" evidence="13">
    <location>
        <begin position="19"/>
        <end position="133"/>
    </location>
</feature>
<evidence type="ECO:0000256" key="13">
    <source>
        <dbReference type="SAM" id="SignalP"/>
    </source>
</evidence>
<evidence type="ECO:0000256" key="12">
    <source>
        <dbReference type="ARBA" id="ARBA00046288"/>
    </source>
</evidence>